<evidence type="ECO:0000256" key="2">
    <source>
        <dbReference type="ARBA" id="ARBA00022448"/>
    </source>
</evidence>
<evidence type="ECO:0000313" key="8">
    <source>
        <dbReference type="Proteomes" id="UP000023152"/>
    </source>
</evidence>
<dbReference type="EMBL" id="ASPP01011103">
    <property type="protein sequence ID" value="ETO22026.1"/>
    <property type="molecule type" value="Genomic_DNA"/>
</dbReference>
<dbReference type="OrthoDB" id="438495at2759"/>
<evidence type="ECO:0000313" key="7">
    <source>
        <dbReference type="EMBL" id="ETO22026.1"/>
    </source>
</evidence>
<proteinExistence type="predicted"/>
<evidence type="ECO:0000256" key="3">
    <source>
        <dbReference type="ARBA" id="ARBA00022692"/>
    </source>
</evidence>
<comment type="caution">
    <text evidence="7">The sequence shown here is derived from an EMBL/GenBank/DDBJ whole genome shotgun (WGS) entry which is preliminary data.</text>
</comment>
<dbReference type="OMA" id="GSMEMLF"/>
<organism evidence="7 8">
    <name type="scientific">Reticulomyxa filosa</name>
    <dbReference type="NCBI Taxonomy" id="46433"/>
    <lineage>
        <taxon>Eukaryota</taxon>
        <taxon>Sar</taxon>
        <taxon>Rhizaria</taxon>
        <taxon>Retaria</taxon>
        <taxon>Foraminifera</taxon>
        <taxon>Monothalamids</taxon>
        <taxon>Reticulomyxidae</taxon>
        <taxon>Reticulomyxa</taxon>
    </lineage>
</organism>
<reference evidence="7 8" key="1">
    <citation type="journal article" date="2013" name="Curr. Biol.">
        <title>The Genome of the Foraminiferan Reticulomyxa filosa.</title>
        <authorList>
            <person name="Glockner G."/>
            <person name="Hulsmann N."/>
            <person name="Schleicher M."/>
            <person name="Noegel A.A."/>
            <person name="Eichinger L."/>
            <person name="Gallinger C."/>
            <person name="Pawlowski J."/>
            <person name="Sierra R."/>
            <person name="Euteneuer U."/>
            <person name="Pillet L."/>
            <person name="Moustafa A."/>
            <person name="Platzer M."/>
            <person name="Groth M."/>
            <person name="Szafranski K."/>
            <person name="Schliwa M."/>
        </authorList>
    </citation>
    <scope>NUCLEOTIDE SEQUENCE [LARGE SCALE GENOMIC DNA]</scope>
</reference>
<feature type="transmembrane region" description="Helical" evidence="6">
    <location>
        <begin position="204"/>
        <end position="224"/>
    </location>
</feature>
<accession>X6N7K7</accession>
<dbReference type="Proteomes" id="UP000023152">
    <property type="component" value="Unassembled WGS sequence"/>
</dbReference>
<sequence length="268" mass="31363">KKKKKKKKKKKSWLITFIEIISSFVYELISRLMNEETCYIAPHIFPLSYLMFALNLILAKGLATVSLQYFDMDYPTYAVCRNSKLVFVMLLSVFWLHKKYHMDDWVVVFCVSASLFCFRAGAHDVWFSKANTMGVPMLLLASFLSAIDHNWKEKIMRRQGATPNEVLFHINLIGVVMLFVFIVASGELQSGIQFMWEENQSALWWMICRGVTYAFWIHYSVVLIQQAGALVNQYVSTIRKIVSVMLSFLVYRTHFHFYHGIERLCNFQ</sequence>
<dbReference type="InterPro" id="IPR013657">
    <property type="entry name" value="SCL35B1-4/HUT1"/>
</dbReference>
<dbReference type="GO" id="GO:0046964">
    <property type="term" value="F:3'-phosphoadenosine 5'-phosphosulfate transmembrane transporter activity"/>
    <property type="evidence" value="ECO:0007669"/>
    <property type="project" value="TreeGrafter"/>
</dbReference>
<dbReference type="AlphaFoldDB" id="X6N7K7"/>
<evidence type="ECO:0000256" key="4">
    <source>
        <dbReference type="ARBA" id="ARBA00022989"/>
    </source>
</evidence>
<keyword evidence="3 6" id="KW-0812">Transmembrane</keyword>
<evidence type="ECO:0000256" key="1">
    <source>
        <dbReference type="ARBA" id="ARBA00004141"/>
    </source>
</evidence>
<evidence type="ECO:0000256" key="6">
    <source>
        <dbReference type="SAM" id="Phobius"/>
    </source>
</evidence>
<comment type="subcellular location">
    <subcellularLocation>
        <location evidence="1">Membrane</location>
        <topology evidence="1">Multi-pass membrane protein</topology>
    </subcellularLocation>
</comment>
<dbReference type="Pfam" id="PF08449">
    <property type="entry name" value="UAA"/>
    <property type="match status" value="1"/>
</dbReference>
<keyword evidence="4 6" id="KW-1133">Transmembrane helix</keyword>
<dbReference type="PANTHER" id="PTHR10778">
    <property type="entry name" value="SOLUTE CARRIER FAMILY 35 MEMBER B"/>
    <property type="match status" value="1"/>
</dbReference>
<keyword evidence="5 6" id="KW-0472">Membrane</keyword>
<keyword evidence="8" id="KW-1185">Reference proteome</keyword>
<gene>
    <name evidence="7" type="ORF">RFI_15177</name>
</gene>
<dbReference type="PANTHER" id="PTHR10778:SF8">
    <property type="entry name" value="ADENOSINE 3'-PHOSPHO 5'-PHOSPHOSULFATE TRANSPORTER 2"/>
    <property type="match status" value="1"/>
</dbReference>
<name>X6N7K7_RETFI</name>
<feature type="transmembrane region" description="Helical" evidence="6">
    <location>
        <begin position="166"/>
        <end position="184"/>
    </location>
</feature>
<evidence type="ECO:0000256" key="5">
    <source>
        <dbReference type="ARBA" id="ARBA00023136"/>
    </source>
</evidence>
<feature type="non-terminal residue" evidence="7">
    <location>
        <position position="1"/>
    </location>
</feature>
<feature type="transmembrane region" description="Helical" evidence="6">
    <location>
        <begin position="12"/>
        <end position="33"/>
    </location>
</feature>
<feature type="transmembrane region" description="Helical" evidence="6">
    <location>
        <begin position="39"/>
        <end position="58"/>
    </location>
</feature>
<dbReference type="GO" id="GO:0000139">
    <property type="term" value="C:Golgi membrane"/>
    <property type="evidence" value="ECO:0007669"/>
    <property type="project" value="TreeGrafter"/>
</dbReference>
<feature type="transmembrane region" description="Helical" evidence="6">
    <location>
        <begin position="128"/>
        <end position="146"/>
    </location>
</feature>
<keyword evidence="2" id="KW-0813">Transport</keyword>
<protein>
    <submittedName>
        <fullName evidence="7">Drug/Metabolite transporter superfamily</fullName>
    </submittedName>
</protein>
<dbReference type="GO" id="GO:0005789">
    <property type="term" value="C:endoplasmic reticulum membrane"/>
    <property type="evidence" value="ECO:0007669"/>
    <property type="project" value="TreeGrafter"/>
</dbReference>